<evidence type="ECO:0000259" key="1">
    <source>
        <dbReference type="PROSITE" id="PS50041"/>
    </source>
</evidence>
<dbReference type="Proteomes" id="UP001634394">
    <property type="component" value="Unassembled WGS sequence"/>
</dbReference>
<dbReference type="EMBL" id="JBJQND010000002">
    <property type="protein sequence ID" value="KAL3885181.1"/>
    <property type="molecule type" value="Genomic_DNA"/>
</dbReference>
<sequence length="413" mass="46784">MCLEAHHIHNNGQSTAQSAEVLVGKRISIFGDCPACCYTDFCNNKCSQNNSVAIQGITQVPTIITITNTPVITINSTKQSSATIHHDLTKATKFVTDVHQHHTSMRIIAPTQTTKHQTLVTEVTHLGTHLHQEQTSTHVPSITHAAQECSQVGSGYIQTRHLCIKFHSDAKTFKDAATDCSKEGAMLVTIDTAYKMNEIWSQLQTFSKNNVQDLWIGGSDIHHNDTFYWQNGVEVRPYTNWGTHQQQTDNYTWYDEPCYRVYGFICEHPLQDVHTSTHQTTSCESQDGFHQLEHNLGCVMYVQTAMDWQSASNYCTKHHSHLVTINSQKKQDAIHRFATSHGTNDFPWIGFVTTVTSPHDIHHWRWESGIPYTYNNWAVKQPEGPGTCVVMATNGHWRNNICSSNHPLICQKW</sequence>
<proteinExistence type="predicted"/>
<dbReference type="Gene3D" id="3.10.100.10">
    <property type="entry name" value="Mannose-Binding Protein A, subunit A"/>
    <property type="match status" value="2"/>
</dbReference>
<dbReference type="SUPFAM" id="SSF56436">
    <property type="entry name" value="C-type lectin-like"/>
    <property type="match status" value="2"/>
</dbReference>
<dbReference type="AlphaFoldDB" id="A0ABD3XHX6"/>
<dbReference type="SMART" id="SM00034">
    <property type="entry name" value="CLECT"/>
    <property type="match status" value="2"/>
</dbReference>
<evidence type="ECO:0000313" key="3">
    <source>
        <dbReference type="Proteomes" id="UP001634394"/>
    </source>
</evidence>
<dbReference type="InterPro" id="IPR016187">
    <property type="entry name" value="CTDL_fold"/>
</dbReference>
<reference evidence="2 3" key="1">
    <citation type="submission" date="2024-11" db="EMBL/GenBank/DDBJ databases">
        <title>Chromosome-level genome assembly of the freshwater bivalve Anodonta woodiana.</title>
        <authorList>
            <person name="Chen X."/>
        </authorList>
    </citation>
    <scope>NUCLEOTIDE SEQUENCE [LARGE SCALE GENOMIC DNA]</scope>
    <source>
        <strain evidence="2">MN2024</strain>
        <tissue evidence="2">Gills</tissue>
    </source>
</reference>
<feature type="domain" description="C-type lectin" evidence="1">
    <location>
        <begin position="159"/>
        <end position="267"/>
    </location>
</feature>
<dbReference type="InterPro" id="IPR050111">
    <property type="entry name" value="C-type_lectin/snaclec_domain"/>
</dbReference>
<organism evidence="2 3">
    <name type="scientific">Sinanodonta woodiana</name>
    <name type="common">Chinese pond mussel</name>
    <name type="synonym">Anodonta woodiana</name>
    <dbReference type="NCBI Taxonomy" id="1069815"/>
    <lineage>
        <taxon>Eukaryota</taxon>
        <taxon>Metazoa</taxon>
        <taxon>Spiralia</taxon>
        <taxon>Lophotrochozoa</taxon>
        <taxon>Mollusca</taxon>
        <taxon>Bivalvia</taxon>
        <taxon>Autobranchia</taxon>
        <taxon>Heteroconchia</taxon>
        <taxon>Palaeoheterodonta</taxon>
        <taxon>Unionida</taxon>
        <taxon>Unionoidea</taxon>
        <taxon>Unionidae</taxon>
        <taxon>Unioninae</taxon>
        <taxon>Sinanodonta</taxon>
    </lineage>
</organism>
<accession>A0ABD3XHX6</accession>
<comment type="caution">
    <text evidence="2">The sequence shown here is derived from an EMBL/GenBank/DDBJ whole genome shotgun (WGS) entry which is preliminary data.</text>
</comment>
<dbReference type="PROSITE" id="PS50041">
    <property type="entry name" value="C_TYPE_LECTIN_2"/>
    <property type="match status" value="2"/>
</dbReference>
<name>A0ABD3XHX6_SINWO</name>
<gene>
    <name evidence="2" type="ORF">ACJMK2_025275</name>
</gene>
<evidence type="ECO:0000313" key="2">
    <source>
        <dbReference type="EMBL" id="KAL3885181.1"/>
    </source>
</evidence>
<dbReference type="CDD" id="cd00037">
    <property type="entry name" value="CLECT"/>
    <property type="match status" value="2"/>
</dbReference>
<dbReference type="Pfam" id="PF00059">
    <property type="entry name" value="Lectin_C"/>
    <property type="match status" value="2"/>
</dbReference>
<dbReference type="PANTHER" id="PTHR22803">
    <property type="entry name" value="MANNOSE, PHOSPHOLIPASE, LECTIN RECEPTOR RELATED"/>
    <property type="match status" value="1"/>
</dbReference>
<feature type="domain" description="C-type lectin" evidence="1">
    <location>
        <begin position="294"/>
        <end position="411"/>
    </location>
</feature>
<dbReference type="InterPro" id="IPR016186">
    <property type="entry name" value="C-type_lectin-like/link_sf"/>
</dbReference>
<protein>
    <recommendedName>
        <fullName evidence="1">C-type lectin domain-containing protein</fullName>
    </recommendedName>
</protein>
<keyword evidence="3" id="KW-1185">Reference proteome</keyword>
<dbReference type="InterPro" id="IPR001304">
    <property type="entry name" value="C-type_lectin-like"/>
</dbReference>